<feature type="transmembrane region" description="Helical" evidence="2">
    <location>
        <begin position="261"/>
        <end position="282"/>
    </location>
</feature>
<proteinExistence type="predicted"/>
<name>A0A6A1VPA8_9ROSI</name>
<feature type="domain" description="AMP-dependent synthetase/ligase" evidence="3">
    <location>
        <begin position="232"/>
        <end position="381"/>
    </location>
</feature>
<protein>
    <submittedName>
        <fullName evidence="4">Putative acyl-activating enzyme 17, peroxisomal</fullName>
    </submittedName>
</protein>
<keyword evidence="2" id="KW-1133">Transmembrane helix</keyword>
<feature type="region of interest" description="Disordered" evidence="1">
    <location>
        <begin position="577"/>
        <end position="596"/>
    </location>
</feature>
<accession>A0A6A1VPA8</accession>
<keyword evidence="2" id="KW-0472">Membrane</keyword>
<organism evidence="4 5">
    <name type="scientific">Morella rubra</name>
    <name type="common">Chinese bayberry</name>
    <dbReference type="NCBI Taxonomy" id="262757"/>
    <lineage>
        <taxon>Eukaryota</taxon>
        <taxon>Viridiplantae</taxon>
        <taxon>Streptophyta</taxon>
        <taxon>Embryophyta</taxon>
        <taxon>Tracheophyta</taxon>
        <taxon>Spermatophyta</taxon>
        <taxon>Magnoliopsida</taxon>
        <taxon>eudicotyledons</taxon>
        <taxon>Gunneridae</taxon>
        <taxon>Pentapetalae</taxon>
        <taxon>rosids</taxon>
        <taxon>fabids</taxon>
        <taxon>Fagales</taxon>
        <taxon>Myricaceae</taxon>
        <taxon>Morella</taxon>
    </lineage>
</organism>
<dbReference type="OrthoDB" id="952963at2759"/>
<keyword evidence="5" id="KW-1185">Reference proteome</keyword>
<gene>
    <name evidence="4" type="ORF">CJ030_MR5G009772</name>
</gene>
<dbReference type="Pfam" id="PF00501">
    <property type="entry name" value="AMP-binding"/>
    <property type="match status" value="1"/>
</dbReference>
<dbReference type="PANTHER" id="PTHR44378">
    <property type="entry name" value="ACYL-ACTIVATING ENZYME 17, PEROXISOMAL-RELATED"/>
    <property type="match status" value="1"/>
</dbReference>
<dbReference type="InterPro" id="IPR042099">
    <property type="entry name" value="ANL_N_sf"/>
</dbReference>
<comment type="caution">
    <text evidence="4">The sequence shown here is derived from an EMBL/GenBank/DDBJ whole genome shotgun (WGS) entry which is preliminary data.</text>
</comment>
<dbReference type="InterPro" id="IPR000873">
    <property type="entry name" value="AMP-dep_synth/lig_dom"/>
</dbReference>
<dbReference type="PANTHER" id="PTHR44378:SF2">
    <property type="entry name" value="ACYL-ACTIVATING ENZYME 17, PEROXISOMAL-RELATED"/>
    <property type="match status" value="1"/>
</dbReference>
<dbReference type="EMBL" id="RXIC02000023">
    <property type="protein sequence ID" value="KAB1212730.1"/>
    <property type="molecule type" value="Genomic_DNA"/>
</dbReference>
<keyword evidence="2" id="KW-0812">Transmembrane</keyword>
<sequence>MAYEGLDSITRSDIEALGIAPDLAEGLHESLTDIIRNFGPATPDTWRHVSRRVLSPDLPFSFHQMMYYGCYRDYGPDPPAWMPDPKIVTLSNVGQLLERRGKEFLGSTYKDPVSSFSAFQEFSVSNPEVYWKTVLDEMSISFAVPPHCILREGPLGEIHSSYPDGQWLPGACLNPAKNCLILNRNRSLDDVAVIWRDEGDDNLPVCRMTVRELRAEVSIESIILEKYVEFSVRLVAHAIRALGLKKGSAIAIDMPMNVTSVVIYLAIVLAGYVVVSIADSFAPREISTRLMISEAKAIFTQDLIIRGDKRLPLYSRVVEAQSPMAIVIPIRGLSFSMKLRDDDISWHDFLGRVKEFKEHEFAAVEQPVEAFTNILFSSGTTEFGERRQREAVMISEGKSCAGWQTFLQMCEELILVIRMVGAGPPEKKVVGEKESRLCNVEDGSMKNKSAFGVPKVAHAVTGEGNVSAKHNHFVEVLAGTAGSDGRLWEHLMKLKVELECLIGLAKSKEVNLEPSKAFCCLVCGFSLVAQQPVKGPFVASTLFVDPGLEVNPKCGGAQQQDGLGHLRVGLGSHVGVPGPSSLFDDGVASEPTSPGL</sequence>
<evidence type="ECO:0000259" key="3">
    <source>
        <dbReference type="Pfam" id="PF00501"/>
    </source>
</evidence>
<evidence type="ECO:0000256" key="1">
    <source>
        <dbReference type="SAM" id="MobiDB-lite"/>
    </source>
</evidence>
<reference evidence="4 5" key="1">
    <citation type="journal article" date="2019" name="Plant Biotechnol. J.">
        <title>The red bayberry genome and genetic basis of sex determination.</title>
        <authorList>
            <person name="Jia H.M."/>
            <person name="Jia H.J."/>
            <person name="Cai Q.L."/>
            <person name="Wang Y."/>
            <person name="Zhao H.B."/>
            <person name="Yang W.F."/>
            <person name="Wang G.Y."/>
            <person name="Li Y.H."/>
            <person name="Zhan D.L."/>
            <person name="Shen Y.T."/>
            <person name="Niu Q.F."/>
            <person name="Chang L."/>
            <person name="Qiu J."/>
            <person name="Zhao L."/>
            <person name="Xie H.B."/>
            <person name="Fu W.Y."/>
            <person name="Jin J."/>
            <person name="Li X.W."/>
            <person name="Jiao Y."/>
            <person name="Zhou C.C."/>
            <person name="Tu T."/>
            <person name="Chai C.Y."/>
            <person name="Gao J.L."/>
            <person name="Fan L.J."/>
            <person name="van de Weg E."/>
            <person name="Wang J.Y."/>
            <person name="Gao Z.S."/>
        </authorList>
    </citation>
    <scope>NUCLEOTIDE SEQUENCE [LARGE SCALE GENOMIC DNA]</scope>
    <source>
        <tissue evidence="4">Leaves</tissue>
    </source>
</reference>
<dbReference type="SUPFAM" id="SSF56801">
    <property type="entry name" value="Acetyl-CoA synthetase-like"/>
    <property type="match status" value="1"/>
</dbReference>
<dbReference type="Proteomes" id="UP000516437">
    <property type="component" value="Chromosome 5"/>
</dbReference>
<evidence type="ECO:0000313" key="5">
    <source>
        <dbReference type="Proteomes" id="UP000516437"/>
    </source>
</evidence>
<evidence type="ECO:0000256" key="2">
    <source>
        <dbReference type="SAM" id="Phobius"/>
    </source>
</evidence>
<dbReference type="Gene3D" id="3.40.50.12780">
    <property type="entry name" value="N-terminal domain of ligase-like"/>
    <property type="match status" value="1"/>
</dbReference>
<dbReference type="AlphaFoldDB" id="A0A6A1VPA8"/>
<evidence type="ECO:0000313" key="4">
    <source>
        <dbReference type="EMBL" id="KAB1212730.1"/>
    </source>
</evidence>